<keyword evidence="6 11" id="KW-0812">Transmembrane</keyword>
<comment type="subcellular location">
    <subcellularLocation>
        <location evidence="1">Membrane</location>
        <topology evidence="1">Multi-pass membrane protein</topology>
    </subcellularLocation>
</comment>
<keyword evidence="5" id="KW-0028">Amino-acid biosynthesis</keyword>
<evidence type="ECO:0000313" key="13">
    <source>
        <dbReference type="Proteomes" id="UP000676649"/>
    </source>
</evidence>
<evidence type="ECO:0000256" key="6">
    <source>
        <dbReference type="ARBA" id="ARBA00022692"/>
    </source>
</evidence>
<evidence type="ECO:0000256" key="7">
    <source>
        <dbReference type="ARBA" id="ARBA00022989"/>
    </source>
</evidence>
<dbReference type="GO" id="GO:0019344">
    <property type="term" value="P:cysteine biosynthetic process"/>
    <property type="evidence" value="ECO:0007669"/>
    <property type="project" value="UniProtKB-KW"/>
</dbReference>
<gene>
    <name evidence="12" type="primary">cysZ</name>
    <name evidence="12" type="ORF">KEF85_07490</name>
</gene>
<proteinExistence type="predicted"/>
<sequence length="243" mass="27456">MSTPNSVKQPLLAVQSLWQALQMLNHPDLRKFLLIPVLINILLFSLAFVLGYYSFNSLLHAFIPDWLSWLSWLLWPLFVLSFLVVGFFSFTLLANLLAAPYYNRLSAKTLQIISGAAQVEPDLPWRQVFLGELKRLRYISLRAVPGLVIFAIPVLNLLSPLLWGVFAAWSVAMEYMAYPLENRGQLFDSQQQFLQQQRWAMLSFGGITSLGLGLPLANLLIPPLAVIAATIYVHNADIKLQTK</sequence>
<evidence type="ECO:0000256" key="1">
    <source>
        <dbReference type="ARBA" id="ARBA00004141"/>
    </source>
</evidence>
<evidence type="ECO:0000256" key="11">
    <source>
        <dbReference type="SAM" id="Phobius"/>
    </source>
</evidence>
<evidence type="ECO:0000313" key="12">
    <source>
        <dbReference type="EMBL" id="QWF72280.1"/>
    </source>
</evidence>
<evidence type="ECO:0000256" key="5">
    <source>
        <dbReference type="ARBA" id="ARBA00022605"/>
    </source>
</evidence>
<dbReference type="PANTHER" id="PTHR37468">
    <property type="entry name" value="SULFATE TRANSPORTER CYSZ"/>
    <property type="match status" value="1"/>
</dbReference>
<keyword evidence="8" id="KW-0764">Sulfate transport</keyword>
<evidence type="ECO:0000256" key="4">
    <source>
        <dbReference type="ARBA" id="ARBA00022519"/>
    </source>
</evidence>
<dbReference type="GO" id="GO:0005886">
    <property type="term" value="C:plasma membrane"/>
    <property type="evidence" value="ECO:0007669"/>
    <property type="project" value="TreeGrafter"/>
</dbReference>
<evidence type="ECO:0000256" key="9">
    <source>
        <dbReference type="ARBA" id="ARBA00023136"/>
    </source>
</evidence>
<reference evidence="12" key="1">
    <citation type="submission" date="2021-04" db="EMBL/GenBank/DDBJ databases">
        <title>Draft genome sequence data of methanotrophic Methylovulum sp. strain S1L and Methylomonas sp. strain S2AM isolated from boreal lake water columns.</title>
        <authorList>
            <person name="Rissanen A.J."/>
            <person name="Mangayil R."/>
            <person name="Svenning M.M."/>
            <person name="Khanongnuch R."/>
        </authorList>
    </citation>
    <scope>NUCLEOTIDE SEQUENCE</scope>
    <source>
        <strain evidence="12">S2AM</strain>
    </source>
</reference>
<dbReference type="KEGG" id="mpad:KEF85_07490"/>
<organism evidence="12 13">
    <name type="scientific">Methylomonas paludis</name>
    <dbReference type="NCBI Taxonomy" id="1173101"/>
    <lineage>
        <taxon>Bacteria</taxon>
        <taxon>Pseudomonadati</taxon>
        <taxon>Pseudomonadota</taxon>
        <taxon>Gammaproteobacteria</taxon>
        <taxon>Methylococcales</taxon>
        <taxon>Methylococcaceae</taxon>
        <taxon>Methylomonas</taxon>
    </lineage>
</organism>
<keyword evidence="9 11" id="KW-0472">Membrane</keyword>
<evidence type="ECO:0000256" key="8">
    <source>
        <dbReference type="ARBA" id="ARBA00023032"/>
    </source>
</evidence>
<feature type="transmembrane region" description="Helical" evidence="11">
    <location>
        <begin position="32"/>
        <end position="53"/>
    </location>
</feature>
<keyword evidence="3" id="KW-1003">Cell membrane</keyword>
<keyword evidence="7 11" id="KW-1133">Transmembrane helix</keyword>
<evidence type="ECO:0000256" key="3">
    <source>
        <dbReference type="ARBA" id="ARBA00022475"/>
    </source>
</evidence>
<dbReference type="GO" id="GO:0000103">
    <property type="term" value="P:sulfate assimilation"/>
    <property type="evidence" value="ECO:0007669"/>
    <property type="project" value="TreeGrafter"/>
</dbReference>
<keyword evidence="10" id="KW-0198">Cysteine biosynthesis</keyword>
<keyword evidence="13" id="KW-1185">Reference proteome</keyword>
<dbReference type="InterPro" id="IPR050480">
    <property type="entry name" value="CysZ-like"/>
</dbReference>
<protein>
    <submittedName>
        <fullName evidence="12">Sulfate transporter CysZ</fullName>
    </submittedName>
</protein>
<dbReference type="EMBL" id="CP073754">
    <property type="protein sequence ID" value="QWF72280.1"/>
    <property type="molecule type" value="Genomic_DNA"/>
</dbReference>
<dbReference type="NCBIfam" id="NF003433">
    <property type="entry name" value="PRK04949.1"/>
    <property type="match status" value="1"/>
</dbReference>
<dbReference type="Pfam" id="PF07264">
    <property type="entry name" value="EI24"/>
    <property type="match status" value="1"/>
</dbReference>
<dbReference type="Proteomes" id="UP000676649">
    <property type="component" value="Chromosome"/>
</dbReference>
<feature type="transmembrane region" description="Helical" evidence="11">
    <location>
        <begin position="136"/>
        <end position="155"/>
    </location>
</feature>
<dbReference type="AlphaFoldDB" id="A0A975MQX8"/>
<dbReference type="PANTHER" id="PTHR37468:SF1">
    <property type="entry name" value="SULFATE TRANSPORTER CYSZ"/>
    <property type="match status" value="1"/>
</dbReference>
<feature type="transmembrane region" description="Helical" evidence="11">
    <location>
        <begin position="73"/>
        <end position="98"/>
    </location>
</feature>
<dbReference type="RefSeq" id="WP_215584613.1">
    <property type="nucleotide sequence ID" value="NZ_CP073754.1"/>
</dbReference>
<evidence type="ECO:0000256" key="2">
    <source>
        <dbReference type="ARBA" id="ARBA00022448"/>
    </source>
</evidence>
<name>A0A975MQX8_9GAMM</name>
<evidence type="ECO:0000256" key="10">
    <source>
        <dbReference type="ARBA" id="ARBA00023192"/>
    </source>
</evidence>
<dbReference type="InterPro" id="IPR059112">
    <property type="entry name" value="CysZ/EI24"/>
</dbReference>
<keyword evidence="4" id="KW-0997">Cell inner membrane</keyword>
<accession>A0A975MQX8</accession>
<keyword evidence="2" id="KW-0813">Transport</keyword>
<dbReference type="GO" id="GO:0009675">
    <property type="term" value="F:high-affinity sulfate:proton symporter activity"/>
    <property type="evidence" value="ECO:0007669"/>
    <property type="project" value="TreeGrafter"/>
</dbReference>